<keyword evidence="9" id="KW-0046">Antibiotic resistance</keyword>
<feature type="transmembrane region" description="Helical" evidence="10">
    <location>
        <begin position="170"/>
        <end position="190"/>
    </location>
</feature>
<evidence type="ECO:0000256" key="2">
    <source>
        <dbReference type="ARBA" id="ARBA00008417"/>
    </source>
</evidence>
<evidence type="ECO:0000256" key="9">
    <source>
        <dbReference type="ARBA" id="ARBA00023251"/>
    </source>
</evidence>
<dbReference type="InterPro" id="IPR045070">
    <property type="entry name" value="MATE_MepA-like"/>
</dbReference>
<proteinExistence type="inferred from homology"/>
<gene>
    <name evidence="11" type="ORF">J2W91_005385</name>
</gene>
<feature type="transmembrane region" description="Helical" evidence="10">
    <location>
        <begin position="95"/>
        <end position="118"/>
    </location>
</feature>
<comment type="similarity">
    <text evidence="2">Belongs to the multi antimicrobial extrusion (MATE) (TC 2.A.66.1) family. MepA subfamily.</text>
</comment>
<evidence type="ECO:0000256" key="10">
    <source>
        <dbReference type="SAM" id="Phobius"/>
    </source>
</evidence>
<dbReference type="Proteomes" id="UP001254832">
    <property type="component" value="Unassembled WGS sequence"/>
</dbReference>
<dbReference type="Pfam" id="PF01554">
    <property type="entry name" value="MatE"/>
    <property type="match status" value="2"/>
</dbReference>
<dbReference type="GO" id="GO:0046677">
    <property type="term" value="P:response to antibiotic"/>
    <property type="evidence" value="ECO:0007669"/>
    <property type="project" value="UniProtKB-KW"/>
</dbReference>
<evidence type="ECO:0000256" key="4">
    <source>
        <dbReference type="ARBA" id="ARBA00022448"/>
    </source>
</evidence>
<feature type="transmembrane region" description="Helical" evidence="10">
    <location>
        <begin position="277"/>
        <end position="302"/>
    </location>
</feature>
<feature type="transmembrane region" description="Helical" evidence="10">
    <location>
        <begin position="138"/>
        <end position="158"/>
    </location>
</feature>
<organism evidence="11 12">
    <name type="scientific">Paenibacillus amylolyticus</name>
    <dbReference type="NCBI Taxonomy" id="1451"/>
    <lineage>
        <taxon>Bacteria</taxon>
        <taxon>Bacillati</taxon>
        <taxon>Bacillota</taxon>
        <taxon>Bacilli</taxon>
        <taxon>Bacillales</taxon>
        <taxon>Paenibacillaceae</taxon>
        <taxon>Paenibacillus</taxon>
    </lineage>
</organism>
<dbReference type="AlphaFoldDB" id="A0AAP5LQ09"/>
<evidence type="ECO:0000313" key="11">
    <source>
        <dbReference type="EMBL" id="MDR6726861.1"/>
    </source>
</evidence>
<evidence type="ECO:0000256" key="5">
    <source>
        <dbReference type="ARBA" id="ARBA00022475"/>
    </source>
</evidence>
<keyword evidence="6 10" id="KW-0812">Transmembrane</keyword>
<comment type="subcellular location">
    <subcellularLocation>
        <location evidence="1">Cell membrane</location>
        <topology evidence="1">Multi-pass membrane protein</topology>
    </subcellularLocation>
</comment>
<feature type="transmembrane region" description="Helical" evidence="10">
    <location>
        <begin position="21"/>
        <end position="38"/>
    </location>
</feature>
<keyword evidence="8 10" id="KW-0472">Membrane</keyword>
<dbReference type="GO" id="GO:0042910">
    <property type="term" value="F:xenobiotic transmembrane transporter activity"/>
    <property type="evidence" value="ECO:0007669"/>
    <property type="project" value="InterPro"/>
</dbReference>
<evidence type="ECO:0000256" key="1">
    <source>
        <dbReference type="ARBA" id="ARBA00004651"/>
    </source>
</evidence>
<dbReference type="InterPro" id="IPR002528">
    <property type="entry name" value="MATE_fam"/>
</dbReference>
<dbReference type="RefSeq" id="WP_310145405.1">
    <property type="nucleotide sequence ID" value="NZ_JAVDTR010000020.1"/>
</dbReference>
<evidence type="ECO:0000256" key="3">
    <source>
        <dbReference type="ARBA" id="ARBA00022106"/>
    </source>
</evidence>
<feature type="transmembrane region" description="Helical" evidence="10">
    <location>
        <begin position="196"/>
        <end position="213"/>
    </location>
</feature>
<protein>
    <recommendedName>
        <fullName evidence="3">Multidrug export protein MepA</fullName>
    </recommendedName>
</protein>
<dbReference type="GO" id="GO:0015297">
    <property type="term" value="F:antiporter activity"/>
    <property type="evidence" value="ECO:0007669"/>
    <property type="project" value="InterPro"/>
</dbReference>
<keyword evidence="4" id="KW-0813">Transport</keyword>
<keyword evidence="7 10" id="KW-1133">Transmembrane helix</keyword>
<dbReference type="PANTHER" id="PTHR43823:SF4">
    <property type="entry name" value="SPORULATION PROTEIN YKVU"/>
    <property type="match status" value="1"/>
</dbReference>
<name>A0AAP5LQ09_PAEAM</name>
<dbReference type="NCBIfam" id="TIGR00797">
    <property type="entry name" value="matE"/>
    <property type="match status" value="1"/>
</dbReference>
<feature type="transmembrane region" description="Helical" evidence="10">
    <location>
        <begin position="50"/>
        <end position="74"/>
    </location>
</feature>
<accession>A0AAP5LQ09</accession>
<sequence>MNTNWSHPLEQQTVRQAFIRYLVPSILGMLVVGFNFIIDGIMVGHKLGSTALAGIGIASPVYTLFVAMSLWIGMGGATLYSTHMGEKDLLKAKQIFSKSITIILLATLVIGLTAFSFKDALVYALGANAETFPHAADYMNIMLLFGFVFTIENALSIFVRNDGNPNTSMYAQITFAVANIVINYVMLYVLEWGVRGVALGTIISAFLALLVLLTHFFKKTNHLTFTRFKWNWKLLSAIALIGFPSFLAELGMSVFSVSHNVSLERIAGTDGVASFTVLNYIHGVVLLAFLGLASAAQPLISYYHGAKQRDREKLAVRLAGWTAGICGVLLLLIVQIGAPYFVQIFGNFSSTVTDNAIYGLRIFTFAYLFMGINFVMSTYFQSIGNAKMAIWITAAREMIIMVALIALLPPFFGITGIWLAVPLSELLVLVSITIYYRKRSLAERLSQLSIHN</sequence>
<comment type="caution">
    <text evidence="11">The sequence shown here is derived from an EMBL/GenBank/DDBJ whole genome shotgun (WGS) entry which is preliminary data.</text>
</comment>
<dbReference type="GO" id="GO:0005886">
    <property type="term" value="C:plasma membrane"/>
    <property type="evidence" value="ECO:0007669"/>
    <property type="project" value="UniProtKB-SubCell"/>
</dbReference>
<evidence type="ECO:0000256" key="7">
    <source>
        <dbReference type="ARBA" id="ARBA00022989"/>
    </source>
</evidence>
<keyword evidence="5" id="KW-1003">Cell membrane</keyword>
<dbReference type="InterPro" id="IPR051327">
    <property type="entry name" value="MATE_MepA_subfamily"/>
</dbReference>
<evidence type="ECO:0000313" key="12">
    <source>
        <dbReference type="Proteomes" id="UP001254832"/>
    </source>
</evidence>
<reference evidence="11" key="1">
    <citation type="submission" date="2023-07" db="EMBL/GenBank/DDBJ databases">
        <title>Sorghum-associated microbial communities from plants grown in Nebraska, USA.</title>
        <authorList>
            <person name="Schachtman D."/>
        </authorList>
    </citation>
    <scope>NUCLEOTIDE SEQUENCE</scope>
    <source>
        <strain evidence="11">BE80</strain>
    </source>
</reference>
<feature type="transmembrane region" description="Helical" evidence="10">
    <location>
        <begin position="234"/>
        <end position="257"/>
    </location>
</feature>
<dbReference type="PANTHER" id="PTHR43823">
    <property type="entry name" value="SPORULATION PROTEIN YKVU"/>
    <property type="match status" value="1"/>
</dbReference>
<dbReference type="EMBL" id="JAVDTR010000020">
    <property type="protein sequence ID" value="MDR6726861.1"/>
    <property type="molecule type" value="Genomic_DNA"/>
</dbReference>
<dbReference type="CDD" id="cd13143">
    <property type="entry name" value="MATE_MepA_like"/>
    <property type="match status" value="1"/>
</dbReference>
<feature type="transmembrane region" description="Helical" evidence="10">
    <location>
        <begin position="314"/>
        <end position="336"/>
    </location>
</feature>
<evidence type="ECO:0000256" key="6">
    <source>
        <dbReference type="ARBA" id="ARBA00022692"/>
    </source>
</evidence>
<evidence type="ECO:0000256" key="8">
    <source>
        <dbReference type="ARBA" id="ARBA00023136"/>
    </source>
</evidence>
<dbReference type="InterPro" id="IPR048279">
    <property type="entry name" value="MdtK-like"/>
</dbReference>
<dbReference type="PIRSF" id="PIRSF006603">
    <property type="entry name" value="DinF"/>
    <property type="match status" value="1"/>
</dbReference>
<feature type="transmembrane region" description="Helical" evidence="10">
    <location>
        <begin position="356"/>
        <end position="376"/>
    </location>
</feature>